<name>A0ABU8C115_9RHOB</name>
<evidence type="ECO:0000313" key="2">
    <source>
        <dbReference type="Proteomes" id="UP001431963"/>
    </source>
</evidence>
<keyword evidence="2" id="KW-1185">Reference proteome</keyword>
<protein>
    <submittedName>
        <fullName evidence="1">Uncharacterized protein</fullName>
    </submittedName>
</protein>
<gene>
    <name evidence="1" type="ORF">V6590_17775</name>
</gene>
<dbReference type="RefSeq" id="WP_335425030.1">
    <property type="nucleotide sequence ID" value="NZ_JBALHR010000015.1"/>
</dbReference>
<evidence type="ECO:0000313" key="1">
    <source>
        <dbReference type="EMBL" id="MEH7830004.1"/>
    </source>
</evidence>
<comment type="caution">
    <text evidence="1">The sequence shown here is derived from an EMBL/GenBank/DDBJ whole genome shotgun (WGS) entry which is preliminary data.</text>
</comment>
<accession>A0ABU8C115</accession>
<dbReference type="Proteomes" id="UP001431963">
    <property type="component" value="Unassembled WGS sequence"/>
</dbReference>
<reference evidence="1" key="1">
    <citation type="submission" date="2024-02" db="EMBL/GenBank/DDBJ databases">
        <title>Genome sequences of strain Gemmobacter sp. JM10B15.</title>
        <authorList>
            <person name="Zhang M."/>
        </authorList>
    </citation>
    <scope>NUCLEOTIDE SEQUENCE</scope>
    <source>
        <strain evidence="1">JM10B15</strain>
    </source>
</reference>
<proteinExistence type="predicted"/>
<dbReference type="EMBL" id="JBALHR010000015">
    <property type="protein sequence ID" value="MEH7830004.1"/>
    <property type="molecule type" value="Genomic_DNA"/>
</dbReference>
<organism evidence="1 2">
    <name type="scientific">Gemmobacter denitrificans</name>
    <dbReference type="NCBI Taxonomy" id="3123040"/>
    <lineage>
        <taxon>Bacteria</taxon>
        <taxon>Pseudomonadati</taxon>
        <taxon>Pseudomonadota</taxon>
        <taxon>Alphaproteobacteria</taxon>
        <taxon>Rhodobacterales</taxon>
        <taxon>Paracoccaceae</taxon>
        <taxon>Gemmobacter</taxon>
    </lineage>
</organism>
<sequence>MKTLARWVKRAVLGLLVLCLALFVPIAYTETACRPAGSPVSLQPILPPAHHRPESRTLLTYPEWHIVHAYEDYARVIETGDPHEYGFINGIAGFWGSLCALSRSAGQLGPVDLETKQMVYVIGVSFTAELLLKAAYEETIGRAFAVLRGPARAPLDDLSAAQAKAYAAFLQQIPWYKWDFRRDATALADAEGMGVRDTERRVALGLEYRAKAAYADVIAAAVAQTGNDALTLRMIVTGMEAQTLSAIDGVTVIGARPEGIEIETPRYRALTLLIEKLAAGGVEFVEIAGNDDIMFTILSPDPVYPGAIDSLNRQGFEDYRHLVMIRIADLGESLRGLKGSAARLEHIHDY</sequence>